<keyword evidence="3" id="KW-0813">Transport</keyword>
<dbReference type="EMBL" id="CP009043">
    <property type="protein sequence ID" value="AII15371.1"/>
    <property type="molecule type" value="Genomic_DNA"/>
</dbReference>
<feature type="region of interest" description="Disordered" evidence="10">
    <location>
        <begin position="59"/>
        <end position="112"/>
    </location>
</feature>
<dbReference type="STRING" id="1244531.CIG2463D_1745"/>
<dbReference type="InterPro" id="IPR037682">
    <property type="entry name" value="TonB_C"/>
</dbReference>
<feature type="compositionally biased region" description="Basic and acidic residues" evidence="10">
    <location>
        <begin position="98"/>
        <end position="112"/>
    </location>
</feature>
<dbReference type="PROSITE" id="PS52015">
    <property type="entry name" value="TONB_CTD"/>
    <property type="match status" value="1"/>
</dbReference>
<feature type="domain" description="TonB C-terminal" evidence="11">
    <location>
        <begin position="160"/>
        <end position="247"/>
    </location>
</feature>
<dbReference type="RefSeq" id="WP_038455197.1">
    <property type="nucleotide sequence ID" value="NZ_CP009043.1"/>
</dbReference>
<feature type="region of interest" description="Disordered" evidence="10">
    <location>
        <begin position="125"/>
        <end position="155"/>
    </location>
</feature>
<keyword evidence="13" id="KW-1185">Reference proteome</keyword>
<proteinExistence type="inferred from homology"/>
<evidence type="ECO:0000256" key="1">
    <source>
        <dbReference type="ARBA" id="ARBA00004383"/>
    </source>
</evidence>
<evidence type="ECO:0000313" key="13">
    <source>
        <dbReference type="Proteomes" id="UP000028486"/>
    </source>
</evidence>
<dbReference type="GO" id="GO:0031992">
    <property type="term" value="F:energy transducer activity"/>
    <property type="evidence" value="ECO:0007669"/>
    <property type="project" value="TreeGrafter"/>
</dbReference>
<feature type="compositionally biased region" description="Basic and acidic residues" evidence="10">
    <location>
        <begin position="74"/>
        <end position="86"/>
    </location>
</feature>
<accession>A0A076FBQ9</accession>
<feature type="compositionally biased region" description="Basic residues" evidence="10">
    <location>
        <begin position="87"/>
        <end position="97"/>
    </location>
</feature>
<evidence type="ECO:0000256" key="5">
    <source>
        <dbReference type="ARBA" id="ARBA00022519"/>
    </source>
</evidence>
<dbReference type="SUPFAM" id="SSF74653">
    <property type="entry name" value="TolA/TonB C-terminal domain"/>
    <property type="match status" value="1"/>
</dbReference>
<dbReference type="Gene3D" id="3.30.1150.10">
    <property type="match status" value="1"/>
</dbReference>
<dbReference type="KEGG" id="caj:CIG1485E_1548"/>
<keyword evidence="5" id="KW-0997">Cell inner membrane</keyword>
<dbReference type="PANTHER" id="PTHR33446">
    <property type="entry name" value="PROTEIN TONB-RELATED"/>
    <property type="match status" value="1"/>
</dbReference>
<keyword evidence="4" id="KW-1003">Cell membrane</keyword>
<dbReference type="GO" id="GO:0098797">
    <property type="term" value="C:plasma membrane protein complex"/>
    <property type="evidence" value="ECO:0007669"/>
    <property type="project" value="TreeGrafter"/>
</dbReference>
<dbReference type="Pfam" id="PF03544">
    <property type="entry name" value="TonB_C"/>
    <property type="match status" value="1"/>
</dbReference>
<evidence type="ECO:0000256" key="10">
    <source>
        <dbReference type="SAM" id="MobiDB-lite"/>
    </source>
</evidence>
<dbReference type="Proteomes" id="UP000028486">
    <property type="component" value="Chromosome"/>
</dbReference>
<dbReference type="InterPro" id="IPR051045">
    <property type="entry name" value="TonB-dependent_transducer"/>
</dbReference>
<keyword evidence="7" id="KW-0653">Protein transport</keyword>
<dbReference type="PANTHER" id="PTHR33446:SF2">
    <property type="entry name" value="PROTEIN TONB"/>
    <property type="match status" value="1"/>
</dbReference>
<dbReference type="InterPro" id="IPR006260">
    <property type="entry name" value="TonB/TolA_C"/>
</dbReference>
<dbReference type="NCBIfam" id="TIGR01352">
    <property type="entry name" value="tonB_Cterm"/>
    <property type="match status" value="1"/>
</dbReference>
<organism evidence="12 13">
    <name type="scientific">Campylobacter iguaniorum</name>
    <dbReference type="NCBI Taxonomy" id="1244531"/>
    <lineage>
        <taxon>Bacteria</taxon>
        <taxon>Pseudomonadati</taxon>
        <taxon>Campylobacterota</taxon>
        <taxon>Epsilonproteobacteria</taxon>
        <taxon>Campylobacterales</taxon>
        <taxon>Campylobacteraceae</taxon>
        <taxon>Campylobacter</taxon>
    </lineage>
</organism>
<evidence type="ECO:0000256" key="9">
    <source>
        <dbReference type="ARBA" id="ARBA00023136"/>
    </source>
</evidence>
<dbReference type="eggNOG" id="COG0810">
    <property type="taxonomic scope" value="Bacteria"/>
</dbReference>
<dbReference type="AlphaFoldDB" id="A0A076FBQ9"/>
<keyword evidence="9" id="KW-0472">Membrane</keyword>
<dbReference type="GO" id="GO:0015031">
    <property type="term" value="P:protein transport"/>
    <property type="evidence" value="ECO:0007669"/>
    <property type="project" value="UniProtKB-KW"/>
</dbReference>
<evidence type="ECO:0000256" key="8">
    <source>
        <dbReference type="ARBA" id="ARBA00022989"/>
    </source>
</evidence>
<keyword evidence="8" id="KW-1133">Transmembrane helix</keyword>
<sequence>MKSLFLPFWTHKFQAFYISLVISILTLFLIYQSANAVVLEPIKLQNENFSMQIAQFVASSQPKEPKTMEPNLKPIKEEIKKEEPPKKPIKKHIKKEIKKPSKNPEKPKDMLKDTPKIEETKASNLAQTQAANPAQSSNLPSPATTSNLPQTLTYGKTNDERLKKIKMAIDEAGFYPRKARKMRLSGEVWVEFLWQKNGVLKDLKIKKSSSHDVLDESALQTIKTASKDFPILDKDIRLEVPIVYDLK</sequence>
<comment type="subcellular location">
    <subcellularLocation>
        <location evidence="1">Cell inner membrane</location>
        <topology evidence="1">Single-pass membrane protein</topology>
        <orientation evidence="1">Periplasmic side</orientation>
    </subcellularLocation>
</comment>
<keyword evidence="6" id="KW-0812">Transmembrane</keyword>
<evidence type="ECO:0000313" key="12">
    <source>
        <dbReference type="EMBL" id="AII15371.1"/>
    </source>
</evidence>
<evidence type="ECO:0000256" key="7">
    <source>
        <dbReference type="ARBA" id="ARBA00022927"/>
    </source>
</evidence>
<dbReference type="OrthoDB" id="5324668at2"/>
<name>A0A076FBQ9_9BACT</name>
<evidence type="ECO:0000256" key="3">
    <source>
        <dbReference type="ARBA" id="ARBA00022448"/>
    </source>
</evidence>
<evidence type="ECO:0000259" key="11">
    <source>
        <dbReference type="PROSITE" id="PS52015"/>
    </source>
</evidence>
<comment type="similarity">
    <text evidence="2">Belongs to the TonB family.</text>
</comment>
<evidence type="ECO:0000256" key="2">
    <source>
        <dbReference type="ARBA" id="ARBA00006555"/>
    </source>
</evidence>
<gene>
    <name evidence="12" type="primary">tonB2</name>
    <name evidence="12" type="ORF">CIG1485E_1548</name>
</gene>
<dbReference type="GO" id="GO:0055085">
    <property type="term" value="P:transmembrane transport"/>
    <property type="evidence" value="ECO:0007669"/>
    <property type="project" value="InterPro"/>
</dbReference>
<evidence type="ECO:0000256" key="6">
    <source>
        <dbReference type="ARBA" id="ARBA00022692"/>
    </source>
</evidence>
<reference evidence="13" key="1">
    <citation type="journal article" date="2014" name="Genome Announc.">
        <title>Complete Genome Sequence of Campylobacter iguaniorum Strain 1485ET, Isolated from a Bearded Dragon (Pogona vitticeps).</title>
        <authorList>
            <person name="Gilbert M.J."/>
            <person name="Miller W.G."/>
            <person name="Yee E."/>
            <person name="Kik M."/>
            <person name="Wagenaar J.A."/>
            <person name="Duim B."/>
        </authorList>
    </citation>
    <scope>NUCLEOTIDE SEQUENCE [LARGE SCALE GENOMIC DNA]</scope>
    <source>
        <strain evidence="13">1485E</strain>
    </source>
</reference>
<protein>
    <submittedName>
        <fullName evidence="12">Energy transduction protein TonB</fullName>
    </submittedName>
</protein>
<dbReference type="HOGENOM" id="CLU_100168_0_0_7"/>
<evidence type="ECO:0000256" key="4">
    <source>
        <dbReference type="ARBA" id="ARBA00022475"/>
    </source>
</evidence>